<dbReference type="EMBL" id="KN837220">
    <property type="protein sequence ID" value="KIJ32920.1"/>
    <property type="molecule type" value="Genomic_DNA"/>
</dbReference>
<feature type="region of interest" description="Disordered" evidence="1">
    <location>
        <begin position="409"/>
        <end position="462"/>
    </location>
</feature>
<dbReference type="AlphaFoldDB" id="A0A0C9V633"/>
<dbReference type="HOGENOM" id="CLU_568786_0_0_1"/>
<protein>
    <submittedName>
        <fullName evidence="2">Uncharacterized protein</fullName>
    </submittedName>
</protein>
<keyword evidence="3" id="KW-1185">Reference proteome</keyword>
<accession>A0A0C9V633</accession>
<gene>
    <name evidence="2" type="ORF">M422DRAFT_265260</name>
</gene>
<evidence type="ECO:0000313" key="3">
    <source>
        <dbReference type="Proteomes" id="UP000054279"/>
    </source>
</evidence>
<evidence type="ECO:0000313" key="2">
    <source>
        <dbReference type="EMBL" id="KIJ32920.1"/>
    </source>
</evidence>
<proteinExistence type="predicted"/>
<sequence length="480" mass="53388">MSFTQIWGNFQLTEMYHKLLTEPSDLGYHLHYKSNISTNSGNLTIDIRVYQAIEEPPLPDGCMAFVFGKFYMSEPHTMQIEAVHIFPYHRSITGVMLQAFRPRVVISGYICQETEVLENGTNIIFVNAMGFAREHYNVVTVLGAMVANLRWPIQPPTPKIYSPVQITGFIDCIDTFNQLPVITVEDITLEVGNKIVAEKVNQARVDLALICYHKRSAFPVARRPFHRDIEFNYSWAYSGSYASLSSIPSYNTPYPQPFPLDGAQGFRYPMAQGTVFDPLRQPRFTFRASKSATKNIEKGHASHSPTLLSPIVSEVKVMQSSAHNDTAASPKEAAVGQAYDSHVLPPPIVNEAKDTAASAQDDMAATSKEILKEDTHDLTPDSSGLKVQSTHDALERKQEEVNCLLHLQSQSPRPEPCYEDDSHTQEHSMLAHAKRDPPQASSSTAQGIHGRKRFRSASSPLGSFGDGFATHKQFFGALGN</sequence>
<evidence type="ECO:0000256" key="1">
    <source>
        <dbReference type="SAM" id="MobiDB-lite"/>
    </source>
</evidence>
<reference evidence="2 3" key="1">
    <citation type="submission" date="2014-06" db="EMBL/GenBank/DDBJ databases">
        <title>Evolutionary Origins and Diversification of the Mycorrhizal Mutualists.</title>
        <authorList>
            <consortium name="DOE Joint Genome Institute"/>
            <consortium name="Mycorrhizal Genomics Consortium"/>
            <person name="Kohler A."/>
            <person name="Kuo A."/>
            <person name="Nagy L.G."/>
            <person name="Floudas D."/>
            <person name="Copeland A."/>
            <person name="Barry K.W."/>
            <person name="Cichocki N."/>
            <person name="Veneault-Fourrey C."/>
            <person name="LaButti K."/>
            <person name="Lindquist E.A."/>
            <person name="Lipzen A."/>
            <person name="Lundell T."/>
            <person name="Morin E."/>
            <person name="Murat C."/>
            <person name="Riley R."/>
            <person name="Ohm R."/>
            <person name="Sun H."/>
            <person name="Tunlid A."/>
            <person name="Henrissat B."/>
            <person name="Grigoriev I.V."/>
            <person name="Hibbett D.S."/>
            <person name="Martin F."/>
        </authorList>
    </citation>
    <scope>NUCLEOTIDE SEQUENCE [LARGE SCALE GENOMIC DNA]</scope>
    <source>
        <strain evidence="2 3">SS14</strain>
    </source>
</reference>
<organism evidence="2 3">
    <name type="scientific">Sphaerobolus stellatus (strain SS14)</name>
    <dbReference type="NCBI Taxonomy" id="990650"/>
    <lineage>
        <taxon>Eukaryota</taxon>
        <taxon>Fungi</taxon>
        <taxon>Dikarya</taxon>
        <taxon>Basidiomycota</taxon>
        <taxon>Agaricomycotina</taxon>
        <taxon>Agaricomycetes</taxon>
        <taxon>Phallomycetidae</taxon>
        <taxon>Geastrales</taxon>
        <taxon>Sphaerobolaceae</taxon>
        <taxon>Sphaerobolus</taxon>
    </lineage>
</organism>
<name>A0A0C9V633_SPHS4</name>
<dbReference type="Proteomes" id="UP000054279">
    <property type="component" value="Unassembled WGS sequence"/>
</dbReference>